<dbReference type="AlphaFoldDB" id="A0A5B7G406"/>
<name>A0A5B7G406_PORTR</name>
<dbReference type="EMBL" id="VSRR010010874">
    <property type="protein sequence ID" value="MPC52426.1"/>
    <property type="molecule type" value="Genomic_DNA"/>
</dbReference>
<accession>A0A5B7G406</accession>
<evidence type="ECO:0000313" key="2">
    <source>
        <dbReference type="Proteomes" id="UP000324222"/>
    </source>
</evidence>
<comment type="caution">
    <text evidence="1">The sequence shown here is derived from an EMBL/GenBank/DDBJ whole genome shotgun (WGS) entry which is preliminary data.</text>
</comment>
<keyword evidence="2" id="KW-1185">Reference proteome</keyword>
<reference evidence="1 2" key="1">
    <citation type="submission" date="2019-05" db="EMBL/GenBank/DDBJ databases">
        <title>Another draft genome of Portunus trituberculatus and its Hox gene families provides insights of decapod evolution.</title>
        <authorList>
            <person name="Jeong J.-H."/>
            <person name="Song I."/>
            <person name="Kim S."/>
            <person name="Choi T."/>
            <person name="Kim D."/>
            <person name="Ryu S."/>
            <person name="Kim W."/>
        </authorList>
    </citation>
    <scope>NUCLEOTIDE SEQUENCE [LARGE SCALE GENOMIC DNA]</scope>
    <source>
        <tissue evidence="1">Muscle</tissue>
    </source>
</reference>
<organism evidence="1 2">
    <name type="scientific">Portunus trituberculatus</name>
    <name type="common">Swimming crab</name>
    <name type="synonym">Neptunus trituberculatus</name>
    <dbReference type="NCBI Taxonomy" id="210409"/>
    <lineage>
        <taxon>Eukaryota</taxon>
        <taxon>Metazoa</taxon>
        <taxon>Ecdysozoa</taxon>
        <taxon>Arthropoda</taxon>
        <taxon>Crustacea</taxon>
        <taxon>Multicrustacea</taxon>
        <taxon>Malacostraca</taxon>
        <taxon>Eumalacostraca</taxon>
        <taxon>Eucarida</taxon>
        <taxon>Decapoda</taxon>
        <taxon>Pleocyemata</taxon>
        <taxon>Brachyura</taxon>
        <taxon>Eubrachyura</taxon>
        <taxon>Portunoidea</taxon>
        <taxon>Portunidae</taxon>
        <taxon>Portuninae</taxon>
        <taxon>Portunus</taxon>
    </lineage>
</organism>
<dbReference type="Proteomes" id="UP000324222">
    <property type="component" value="Unassembled WGS sequence"/>
</dbReference>
<evidence type="ECO:0000313" key="1">
    <source>
        <dbReference type="EMBL" id="MPC52426.1"/>
    </source>
</evidence>
<proteinExistence type="predicted"/>
<sequence length="91" mass="10808">MTPACLLNIPSLTWFSLQWRQEALLARLRGLVGRVMLSAWTAIHRRQQKATQAVNFYPSAIFVIQKEFRKRRLICRSIHAFQTRKKRNRNI</sequence>
<gene>
    <name evidence="1" type="ORF">E2C01_046295</name>
</gene>
<protein>
    <submittedName>
        <fullName evidence="1">Uncharacterized protein</fullName>
    </submittedName>
</protein>